<proteinExistence type="predicted"/>
<organism evidence="1 2">
    <name type="scientific">Fusobacterium nucleatum subsp. polymorphum</name>
    <name type="common">Fusobacterium polymorphum</name>
    <dbReference type="NCBI Taxonomy" id="76857"/>
    <lineage>
        <taxon>Bacteria</taxon>
        <taxon>Fusobacteriati</taxon>
        <taxon>Fusobacteriota</taxon>
        <taxon>Fusobacteriia</taxon>
        <taxon>Fusobacteriales</taxon>
        <taxon>Fusobacteriaceae</taxon>
        <taxon>Fusobacterium</taxon>
    </lineage>
</organism>
<dbReference type="EMBL" id="CP022123">
    <property type="protein sequence ID" value="ASG27739.1"/>
    <property type="molecule type" value="Genomic_DNA"/>
</dbReference>
<accession>A0A241PZF4</accession>
<dbReference type="AlphaFoldDB" id="A0A241PZF4"/>
<dbReference type="InterPro" id="IPR036531">
    <property type="entry name" value="Rbsn_Rab-bd_sf"/>
</dbReference>
<gene>
    <name evidence="1" type="ORF">CBG61_01495</name>
</gene>
<evidence type="ECO:0000313" key="1">
    <source>
        <dbReference type="EMBL" id="ASG27739.1"/>
    </source>
</evidence>
<protein>
    <submittedName>
        <fullName evidence="1">Uncharacterized protein</fullName>
    </submittedName>
</protein>
<reference evidence="1 2" key="1">
    <citation type="submission" date="2017-06" db="EMBL/GenBank/DDBJ databases">
        <title>Genome sequencing of Fusobacterium nucleatum subsp. polymorphum KCOM 1275 (=ChDC F310).</title>
        <authorList>
            <person name="Kook J.-K."/>
            <person name="Park S.-N."/>
            <person name="Lim Y.K."/>
            <person name="Roh H."/>
        </authorList>
    </citation>
    <scope>NUCLEOTIDE SEQUENCE [LARGE SCALE GENOMIC DNA]</scope>
    <source>
        <strain evidence="1 2">KCOM 1275</strain>
    </source>
</reference>
<dbReference type="RefSeq" id="WP_032888889.1">
    <property type="nucleotide sequence ID" value="NZ_CP022123.1"/>
</dbReference>
<sequence>MSNIINPDPLGFRKLEKERVINELEKAIKKAESEGRIEEVGKLKKELKDLTHESFWEKFIKGSIMY</sequence>
<dbReference type="SUPFAM" id="SSF140125">
    <property type="entry name" value="Rabenosyn-5 Rab-binding domain-like"/>
    <property type="match status" value="1"/>
</dbReference>
<evidence type="ECO:0000313" key="2">
    <source>
        <dbReference type="Proteomes" id="UP000197638"/>
    </source>
</evidence>
<name>A0A241PZF4_FUSNP</name>
<dbReference type="Proteomes" id="UP000197638">
    <property type="component" value="Chromosome"/>
</dbReference>